<feature type="signal peptide" evidence="7">
    <location>
        <begin position="1"/>
        <end position="26"/>
    </location>
</feature>
<dbReference type="RefSeq" id="XP_028920514.1">
    <property type="nucleotide sequence ID" value="XM_029064681.1"/>
</dbReference>
<dbReference type="CDD" id="cd00096">
    <property type="entry name" value="Ig"/>
    <property type="match status" value="1"/>
</dbReference>
<dbReference type="GO" id="GO:0045121">
    <property type="term" value="C:membrane raft"/>
    <property type="evidence" value="ECO:0007669"/>
    <property type="project" value="Ensembl"/>
</dbReference>
<dbReference type="CTD" id="973"/>
<evidence type="ECO:0000256" key="7">
    <source>
        <dbReference type="SAM" id="SignalP"/>
    </source>
</evidence>
<dbReference type="Proteomes" id="UP000002279">
    <property type="component" value="Chromosome 5"/>
</dbReference>
<dbReference type="GO" id="GO:0030183">
    <property type="term" value="P:B cell differentiation"/>
    <property type="evidence" value="ECO:0000318"/>
    <property type="project" value="GO_Central"/>
</dbReference>
<dbReference type="InParanoid" id="A0A6I8NKX6"/>
<dbReference type="GO" id="GO:0050853">
    <property type="term" value="P:B cell receptor signaling pathway"/>
    <property type="evidence" value="ECO:0000318"/>
    <property type="project" value="GO_Central"/>
</dbReference>
<keyword evidence="10" id="KW-1185">Reference proteome</keyword>
<gene>
    <name evidence="9" type="primary">CD79A</name>
</gene>
<keyword evidence="2 6" id="KW-0812">Transmembrane</keyword>
<evidence type="ECO:0000256" key="2">
    <source>
        <dbReference type="ARBA" id="ARBA00022692"/>
    </source>
</evidence>
<reference evidence="9 10" key="1">
    <citation type="journal article" date="2008" name="Nature">
        <title>Genome analysis of the platypus reveals unique signatures of evolution.</title>
        <authorList>
            <person name="Warren W.C."/>
            <person name="Hillier L.W."/>
            <person name="Marshall Graves J.A."/>
            <person name="Birney E."/>
            <person name="Ponting C.P."/>
            <person name="Grutzner F."/>
            <person name="Belov K."/>
            <person name="Miller W."/>
            <person name="Clarke L."/>
            <person name="Chinwalla A.T."/>
            <person name="Yang S.P."/>
            <person name="Heger A."/>
            <person name="Locke D.P."/>
            <person name="Miethke P."/>
            <person name="Waters P.D."/>
            <person name="Veyrunes F."/>
            <person name="Fulton L."/>
            <person name="Fulton B."/>
            <person name="Graves T."/>
            <person name="Wallis J."/>
            <person name="Puente X.S."/>
            <person name="Lopez-Otin C."/>
            <person name="Ordonez G.R."/>
            <person name="Eichler E.E."/>
            <person name="Chen L."/>
            <person name="Cheng Z."/>
            <person name="Deakin J.E."/>
            <person name="Alsop A."/>
            <person name="Thompson K."/>
            <person name="Kirby P."/>
            <person name="Papenfuss A.T."/>
            <person name="Wakefield M.J."/>
            <person name="Olender T."/>
            <person name="Lancet D."/>
            <person name="Huttley G.A."/>
            <person name="Smit A.F."/>
            <person name="Pask A."/>
            <person name="Temple-Smith P."/>
            <person name="Batzer M.A."/>
            <person name="Walker J.A."/>
            <person name="Konkel M.K."/>
            <person name="Harris R.S."/>
            <person name="Whittington C.M."/>
            <person name="Wong E.S."/>
            <person name="Gemmell N.J."/>
            <person name="Buschiazzo E."/>
            <person name="Vargas Jentzsch I.M."/>
            <person name="Merkel A."/>
            <person name="Schmitz J."/>
            <person name="Zemann A."/>
            <person name="Churakov G."/>
            <person name="Kriegs J.O."/>
            <person name="Brosius J."/>
            <person name="Murchison E.P."/>
            <person name="Sachidanandam R."/>
            <person name="Smith C."/>
            <person name="Hannon G.J."/>
            <person name="Tsend-Ayush E."/>
            <person name="McMillan D."/>
            <person name="Attenborough R."/>
            <person name="Rens W."/>
            <person name="Ferguson-Smith M."/>
            <person name="Lefevre C.M."/>
            <person name="Sharp J.A."/>
            <person name="Nicholas K.R."/>
            <person name="Ray D.A."/>
            <person name="Kube M."/>
            <person name="Reinhardt R."/>
            <person name="Pringle T.H."/>
            <person name="Taylor J."/>
            <person name="Jones R.C."/>
            <person name="Nixon B."/>
            <person name="Dacheux J.L."/>
            <person name="Niwa H."/>
            <person name="Sekita Y."/>
            <person name="Huang X."/>
            <person name="Stark A."/>
            <person name="Kheradpour P."/>
            <person name="Kellis M."/>
            <person name="Flicek P."/>
            <person name="Chen Y."/>
            <person name="Webber C."/>
            <person name="Hardison R."/>
            <person name="Nelson J."/>
            <person name="Hallsworth-Pepin K."/>
            <person name="Delehaunty K."/>
            <person name="Markovic C."/>
            <person name="Minx P."/>
            <person name="Feng Y."/>
            <person name="Kremitzki C."/>
            <person name="Mitreva M."/>
            <person name="Glasscock J."/>
            <person name="Wylie T."/>
            <person name="Wohldmann P."/>
            <person name="Thiru P."/>
            <person name="Nhan M.N."/>
            <person name="Pohl C.S."/>
            <person name="Smith S.M."/>
            <person name="Hou S."/>
            <person name="Nefedov M."/>
            <person name="de Jong P.J."/>
            <person name="Renfree M.B."/>
            <person name="Mardis E.R."/>
            <person name="Wilson R.K."/>
        </authorList>
    </citation>
    <scope>NUCLEOTIDE SEQUENCE [LARGE SCALE GENOMIC DNA]</scope>
    <source>
        <strain evidence="9 10">Glennie</strain>
    </source>
</reference>
<dbReference type="GO" id="GO:0071755">
    <property type="term" value="C:IgM B cell receptor complex"/>
    <property type="evidence" value="ECO:0007669"/>
    <property type="project" value="Ensembl"/>
</dbReference>
<dbReference type="GO" id="GO:0042802">
    <property type="term" value="F:identical protein binding"/>
    <property type="evidence" value="ECO:0007669"/>
    <property type="project" value="Ensembl"/>
</dbReference>
<accession>A0A6I8NKX6</accession>
<keyword evidence="3 6" id="KW-1133">Transmembrane helix</keyword>
<dbReference type="GO" id="GO:0004888">
    <property type="term" value="F:transmembrane signaling receptor activity"/>
    <property type="evidence" value="ECO:0007669"/>
    <property type="project" value="Ensembl"/>
</dbReference>
<dbReference type="GeneID" id="100078737"/>
<dbReference type="InterPro" id="IPR013783">
    <property type="entry name" value="Ig-like_fold"/>
</dbReference>
<dbReference type="InterPro" id="IPR003110">
    <property type="entry name" value="Phos_immunorcpt_sig_ITAM"/>
</dbReference>
<dbReference type="OrthoDB" id="8915525at2759"/>
<evidence type="ECO:0000256" key="1">
    <source>
        <dbReference type="ARBA" id="ARBA00004479"/>
    </source>
</evidence>
<dbReference type="PANTHER" id="PTHR14334:SF1">
    <property type="entry name" value="B-CELL ANTIGEN RECEPTOR COMPLEX-ASSOCIATED PROTEIN ALPHA CHAIN"/>
    <property type="match status" value="1"/>
</dbReference>
<feature type="transmembrane region" description="Helical" evidence="6">
    <location>
        <begin position="144"/>
        <end position="165"/>
    </location>
</feature>
<dbReference type="SUPFAM" id="SSF48726">
    <property type="entry name" value="Immunoglobulin"/>
    <property type="match status" value="1"/>
</dbReference>
<dbReference type="GO" id="GO:0042100">
    <property type="term" value="P:B cell proliferation"/>
    <property type="evidence" value="ECO:0007669"/>
    <property type="project" value="Ensembl"/>
</dbReference>
<dbReference type="PROSITE" id="PS50835">
    <property type="entry name" value="IG_LIKE"/>
    <property type="match status" value="1"/>
</dbReference>
<protein>
    <submittedName>
        <fullName evidence="9">CD79a molecule</fullName>
    </submittedName>
</protein>
<dbReference type="GO" id="GO:0005771">
    <property type="term" value="C:multivesicular body"/>
    <property type="evidence" value="ECO:0007669"/>
    <property type="project" value="Ensembl"/>
</dbReference>
<keyword evidence="4 6" id="KW-0472">Membrane</keyword>
<feature type="domain" description="Ig-like" evidence="8">
    <location>
        <begin position="34"/>
        <end position="110"/>
    </location>
</feature>
<dbReference type="Pfam" id="PF13895">
    <property type="entry name" value="Ig_2"/>
    <property type="match status" value="1"/>
</dbReference>
<dbReference type="AlphaFoldDB" id="A0A6I8NKX6"/>
<keyword evidence="7" id="KW-0732">Signal</keyword>
<organism evidence="9 10">
    <name type="scientific">Ornithorhynchus anatinus</name>
    <name type="common">Duckbill platypus</name>
    <dbReference type="NCBI Taxonomy" id="9258"/>
    <lineage>
        <taxon>Eukaryota</taxon>
        <taxon>Metazoa</taxon>
        <taxon>Chordata</taxon>
        <taxon>Craniata</taxon>
        <taxon>Vertebrata</taxon>
        <taxon>Euteleostomi</taxon>
        <taxon>Mammalia</taxon>
        <taxon>Monotremata</taxon>
        <taxon>Ornithorhynchidae</taxon>
        <taxon>Ornithorhynchus</taxon>
    </lineage>
</organism>
<dbReference type="GO" id="GO:0019815">
    <property type="term" value="C:B cell receptor complex"/>
    <property type="evidence" value="ECO:0000318"/>
    <property type="project" value="GO_Central"/>
</dbReference>
<evidence type="ECO:0000259" key="8">
    <source>
        <dbReference type="PROSITE" id="PS50835"/>
    </source>
</evidence>
<evidence type="ECO:0000313" key="10">
    <source>
        <dbReference type="Proteomes" id="UP000002279"/>
    </source>
</evidence>
<evidence type="ECO:0000256" key="4">
    <source>
        <dbReference type="ARBA" id="ARBA00023136"/>
    </source>
</evidence>
<dbReference type="InterPro" id="IPR003599">
    <property type="entry name" value="Ig_sub"/>
</dbReference>
<dbReference type="SMART" id="SM00077">
    <property type="entry name" value="ITAM"/>
    <property type="match status" value="1"/>
</dbReference>
<name>A0A6I8NKX6_ORNAN</name>
<dbReference type="GO" id="GO:0009897">
    <property type="term" value="C:external side of plasma membrane"/>
    <property type="evidence" value="ECO:0000318"/>
    <property type="project" value="GO_Central"/>
</dbReference>
<evidence type="ECO:0000256" key="5">
    <source>
        <dbReference type="ARBA" id="ARBA00023319"/>
    </source>
</evidence>
<reference evidence="9" key="2">
    <citation type="submission" date="2025-08" db="UniProtKB">
        <authorList>
            <consortium name="Ensembl"/>
        </authorList>
    </citation>
    <scope>IDENTIFICATION</scope>
    <source>
        <strain evidence="9">Glennie</strain>
    </source>
</reference>
<evidence type="ECO:0000313" key="9">
    <source>
        <dbReference type="Ensembl" id="ENSOANP00000041839.1"/>
    </source>
</evidence>
<dbReference type="KEGG" id="oaa:100078737"/>
<dbReference type="PANTHER" id="PTHR14334">
    <property type="entry name" value="B-CELL ANTIGEN RECEPTOR COMPLEX-ASSOCIATED PROTEIN"/>
    <property type="match status" value="1"/>
</dbReference>
<dbReference type="FunCoup" id="A0A6I8NKX6">
    <property type="interactions" value="247"/>
</dbReference>
<evidence type="ECO:0000256" key="3">
    <source>
        <dbReference type="ARBA" id="ARBA00022989"/>
    </source>
</evidence>
<dbReference type="Gene3D" id="2.60.40.10">
    <property type="entry name" value="Immunoglobulins"/>
    <property type="match status" value="1"/>
</dbReference>
<feature type="chain" id="PRO_5026118902" evidence="7">
    <location>
        <begin position="27"/>
        <end position="226"/>
    </location>
</feature>
<comment type="subcellular location">
    <subcellularLocation>
        <location evidence="1">Membrane</location>
        <topology evidence="1">Single-pass type I membrane protein</topology>
    </subcellularLocation>
</comment>
<dbReference type="Ensembl" id="ENSOANT00000075738.1">
    <property type="protein sequence ID" value="ENSOANP00000041839.1"/>
    <property type="gene ID" value="ENSOANG00000039470.1"/>
</dbReference>
<dbReference type="InterPro" id="IPR007110">
    <property type="entry name" value="Ig-like_dom"/>
</dbReference>
<dbReference type="Bgee" id="ENSOANG00000039470">
    <property type="expression patterns" value="Expressed in adult mammalian kidney and 8 other cell types or tissues"/>
</dbReference>
<dbReference type="PROSITE" id="PS51055">
    <property type="entry name" value="ITAM_1"/>
    <property type="match status" value="1"/>
</dbReference>
<dbReference type="InterPro" id="IPR036179">
    <property type="entry name" value="Ig-like_dom_sf"/>
</dbReference>
<reference evidence="9" key="3">
    <citation type="submission" date="2025-09" db="UniProtKB">
        <authorList>
            <consortium name="Ensembl"/>
        </authorList>
    </citation>
    <scope>IDENTIFICATION</scope>
    <source>
        <strain evidence="9">Glennie</strain>
    </source>
</reference>
<dbReference type="OMA" id="RWQNEKF"/>
<evidence type="ECO:0000256" key="6">
    <source>
        <dbReference type="SAM" id="Phobius"/>
    </source>
</evidence>
<keyword evidence="5" id="KW-0393">Immunoglobulin domain</keyword>
<dbReference type="SMART" id="SM00409">
    <property type="entry name" value="IG"/>
    <property type="match status" value="1"/>
</dbReference>
<proteinExistence type="predicted"/>
<sequence>MARAPLPASWALQVAVIVLTLGLSQCRVKLQMNPVPPSLTVAVDSEATLHCPYNISEANQAVNVTWYWIIQGNFSWPAMRVTEQILGSKGELFFPKVSKKDGGIYQCEVQVANLSEKSCGTYLRVRELMPKPFLDMNEATKNRLITAEGIILLFCAVVPGTLLLFRKRWQNEKYGVEKRDGYEEENLYEGLNLEDCSMYEDISRGLQGTYQDVATLRVGDIQLEKP</sequence>
<dbReference type="GeneTree" id="ENSGT00940000154363"/>